<sequence length="283" mass="30971">MRFLFLIFLVVGLGLGGFAVYTAKSRFDAYEVRLAHTLELESQQNSYVSVAVARRNLAYGSEITTNHVLFVDFPTRVVDIVGENWFLTEEALFDTNSDTLNVLRNIEMGEPITRSKISGFGQDVGMAARLGEGFRAFTIRVDVASGVSGFLTPSDRVDVFWSGRFRGEAVTRLIMENMQLIAVDQISDQDRNRPVVARTITVRATPQQAALLAQAQTSGALSLSLRGIGDVAETGDVEVNLDDVVGYVAPEPVIAEEIIPEVIAPRRTITIRRGSDVSTVNAD</sequence>
<accession>A0A2C9CTW6</accession>
<evidence type="ECO:0000259" key="1">
    <source>
        <dbReference type="Pfam" id="PF16976"/>
    </source>
</evidence>
<protein>
    <submittedName>
        <fullName evidence="2">Pilus assembly protein CpaB</fullName>
    </submittedName>
</protein>
<feature type="domain" description="Flp pilus assembly protein RcpC/CpaB" evidence="1">
    <location>
        <begin position="125"/>
        <end position="226"/>
    </location>
</feature>
<keyword evidence="3" id="KW-1185">Reference proteome</keyword>
<dbReference type="RefSeq" id="WP_097930565.1">
    <property type="nucleotide sequence ID" value="NZ_OCTN01000005.1"/>
</dbReference>
<evidence type="ECO:0000313" key="2">
    <source>
        <dbReference type="EMBL" id="SOH94712.1"/>
    </source>
</evidence>
<dbReference type="InterPro" id="IPR031571">
    <property type="entry name" value="RcpC_dom"/>
</dbReference>
<dbReference type="InterPro" id="IPR017592">
    <property type="entry name" value="Pilus_assmbl_Flp-typ_CpaB"/>
</dbReference>
<name>A0A2C9CTW6_9RHOB</name>
<gene>
    <name evidence="2" type="ORF">SAMN06273572_105135</name>
</gene>
<organism evidence="2 3">
    <name type="scientific">Pontivivens marinum</name>
    <dbReference type="NCBI Taxonomy" id="1690039"/>
    <lineage>
        <taxon>Bacteria</taxon>
        <taxon>Pseudomonadati</taxon>
        <taxon>Pseudomonadota</taxon>
        <taxon>Alphaproteobacteria</taxon>
        <taxon>Rhodobacterales</taxon>
        <taxon>Paracoccaceae</taxon>
        <taxon>Pontivivens</taxon>
    </lineage>
</organism>
<proteinExistence type="predicted"/>
<reference evidence="3" key="1">
    <citation type="submission" date="2017-09" db="EMBL/GenBank/DDBJ databases">
        <authorList>
            <person name="Varghese N."/>
            <person name="Submissions S."/>
        </authorList>
    </citation>
    <scope>NUCLEOTIDE SEQUENCE [LARGE SCALE GENOMIC DNA]</scope>
    <source>
        <strain evidence="3">C7</strain>
    </source>
</reference>
<dbReference type="NCBIfam" id="TIGR03177">
    <property type="entry name" value="pilus_cpaB"/>
    <property type="match status" value="1"/>
</dbReference>
<evidence type="ECO:0000313" key="3">
    <source>
        <dbReference type="Proteomes" id="UP000220034"/>
    </source>
</evidence>
<dbReference type="OrthoDB" id="163768at2"/>
<dbReference type="Pfam" id="PF16976">
    <property type="entry name" value="RcpC"/>
    <property type="match status" value="1"/>
</dbReference>
<dbReference type="AlphaFoldDB" id="A0A2C9CTW6"/>
<dbReference type="EMBL" id="OCTN01000005">
    <property type="protein sequence ID" value="SOH94712.1"/>
    <property type="molecule type" value="Genomic_DNA"/>
</dbReference>
<dbReference type="Proteomes" id="UP000220034">
    <property type="component" value="Unassembled WGS sequence"/>
</dbReference>